<evidence type="ECO:0000313" key="2">
    <source>
        <dbReference type="Proteomes" id="UP000319191"/>
    </source>
</evidence>
<dbReference type="AlphaFoldDB" id="A0A552J4A7"/>
<dbReference type="Gene3D" id="3.90.350.10">
    <property type="entry name" value="Transposase Inhibitor Protein From Tn5, Chain A, domain 1"/>
    <property type="match status" value="1"/>
</dbReference>
<protein>
    <recommendedName>
        <fullName evidence="3">Transposase IS4-like domain-containing protein</fullName>
    </recommendedName>
</protein>
<gene>
    <name evidence="1" type="ORF">EWV54_06540</name>
</gene>
<name>A0A552J4A7_9CHRO</name>
<organism evidence="1 2">
    <name type="scientific">Microcystis novacekii Mn_MB_F_20050700_S1D</name>
    <dbReference type="NCBI Taxonomy" id="2486266"/>
    <lineage>
        <taxon>Bacteria</taxon>
        <taxon>Bacillati</taxon>
        <taxon>Cyanobacteriota</taxon>
        <taxon>Cyanophyceae</taxon>
        <taxon>Oscillatoriophycideae</taxon>
        <taxon>Chroococcales</taxon>
        <taxon>Microcystaceae</taxon>
        <taxon>Microcystis</taxon>
    </lineage>
</organism>
<proteinExistence type="predicted"/>
<evidence type="ECO:0008006" key="3">
    <source>
        <dbReference type="Google" id="ProtNLM"/>
    </source>
</evidence>
<dbReference type="Proteomes" id="UP000319191">
    <property type="component" value="Unassembled WGS sequence"/>
</dbReference>
<accession>A0A552J4A7</accession>
<dbReference type="EMBL" id="SFAV01000080">
    <property type="protein sequence ID" value="TRU90608.1"/>
    <property type="molecule type" value="Genomic_DNA"/>
</dbReference>
<comment type="caution">
    <text evidence="1">The sequence shown here is derived from an EMBL/GenBank/DDBJ whole genome shotgun (WGS) entry which is preliminary data.</text>
</comment>
<dbReference type="SUPFAM" id="SSF53098">
    <property type="entry name" value="Ribonuclease H-like"/>
    <property type="match status" value="1"/>
</dbReference>
<sequence>MAIRWKGSYGGKQAEAPWYLLTNIDSLEKTLKLYESRFGIEAMFKDCKTGGYNIEKTKVSEPRFLALVLLIDIAYSLNTIKGQQLNTLSHPIYICRLKESNRSPERHILDRDLWYFWG</sequence>
<dbReference type="InterPro" id="IPR012337">
    <property type="entry name" value="RNaseH-like_sf"/>
</dbReference>
<evidence type="ECO:0000313" key="1">
    <source>
        <dbReference type="EMBL" id="TRU90608.1"/>
    </source>
</evidence>
<reference evidence="1 2" key="1">
    <citation type="submission" date="2019-01" db="EMBL/GenBank/DDBJ databases">
        <title>Coherence of Microcystis species and biogeography revealed through population genomics.</title>
        <authorList>
            <person name="Perez-Carrascal O.M."/>
            <person name="Terrat Y."/>
            <person name="Giani A."/>
            <person name="Fortin N."/>
            <person name="Tromas N."/>
            <person name="Shapiro B.J."/>
        </authorList>
    </citation>
    <scope>NUCLEOTIDE SEQUENCE [LARGE SCALE GENOMIC DNA]</scope>
    <source>
        <strain evidence="1">Mn_MB_F_20050700_S1D</strain>
    </source>
</reference>